<organism evidence="2">
    <name type="scientific">Darwinula stevensoni</name>
    <dbReference type="NCBI Taxonomy" id="69355"/>
    <lineage>
        <taxon>Eukaryota</taxon>
        <taxon>Metazoa</taxon>
        <taxon>Ecdysozoa</taxon>
        <taxon>Arthropoda</taxon>
        <taxon>Crustacea</taxon>
        <taxon>Oligostraca</taxon>
        <taxon>Ostracoda</taxon>
        <taxon>Podocopa</taxon>
        <taxon>Podocopida</taxon>
        <taxon>Darwinulocopina</taxon>
        <taxon>Darwinuloidea</taxon>
        <taxon>Darwinulidae</taxon>
        <taxon>Darwinula</taxon>
    </lineage>
</organism>
<feature type="chain" id="PRO_5036209144" evidence="1">
    <location>
        <begin position="26"/>
        <end position="89"/>
    </location>
</feature>
<feature type="signal peptide" evidence="1">
    <location>
        <begin position="1"/>
        <end position="25"/>
    </location>
</feature>
<evidence type="ECO:0000256" key="1">
    <source>
        <dbReference type="SAM" id="SignalP"/>
    </source>
</evidence>
<dbReference type="AlphaFoldDB" id="A0A7R8X954"/>
<proteinExistence type="predicted"/>
<sequence length="89" mass="9478">MRTRLAIQLLSALLALSLTLDSAVGQSTVQTRCLEACGSGKEATENFCGRLSGYPSRVRAACDAIAEQAPSMCGRFCRVFASVFDSILD</sequence>
<keyword evidence="3" id="KW-1185">Reference proteome</keyword>
<dbReference type="EMBL" id="CAJPEV010000892">
    <property type="protein sequence ID" value="CAG0889342.1"/>
    <property type="molecule type" value="Genomic_DNA"/>
</dbReference>
<evidence type="ECO:0000313" key="3">
    <source>
        <dbReference type="Proteomes" id="UP000677054"/>
    </source>
</evidence>
<reference evidence="2" key="1">
    <citation type="submission" date="2020-11" db="EMBL/GenBank/DDBJ databases">
        <authorList>
            <person name="Tran Van P."/>
        </authorList>
    </citation>
    <scope>NUCLEOTIDE SEQUENCE</scope>
</reference>
<name>A0A7R8X954_9CRUS</name>
<dbReference type="Proteomes" id="UP000677054">
    <property type="component" value="Unassembled WGS sequence"/>
</dbReference>
<evidence type="ECO:0000313" key="2">
    <source>
        <dbReference type="EMBL" id="CAD7245583.1"/>
    </source>
</evidence>
<keyword evidence="1" id="KW-0732">Signal</keyword>
<gene>
    <name evidence="2" type="ORF">DSTB1V02_LOCUS5455</name>
</gene>
<accession>A0A7R8X954</accession>
<protein>
    <submittedName>
        <fullName evidence="2">Uncharacterized protein</fullName>
    </submittedName>
</protein>
<dbReference type="EMBL" id="LR900409">
    <property type="protein sequence ID" value="CAD7245583.1"/>
    <property type="molecule type" value="Genomic_DNA"/>
</dbReference>